<accession>A0A4S8FAS1</accession>
<evidence type="ECO:0000313" key="3">
    <source>
        <dbReference type="Proteomes" id="UP000308917"/>
    </source>
</evidence>
<proteinExistence type="predicted"/>
<dbReference type="Pfam" id="PF07793">
    <property type="entry name" value="DUF1631"/>
    <property type="match status" value="1"/>
</dbReference>
<gene>
    <name evidence="2" type="ORF">E9531_03150</name>
</gene>
<dbReference type="Proteomes" id="UP000308917">
    <property type="component" value="Unassembled WGS sequence"/>
</dbReference>
<sequence length="897" mass="97425">MDHSNSNENEHEVLIRLARQHFLQSLCSSIPELDRLVVKRFEMAGDSNFQELEGGALPITTWFQDYMQHRRSWAQKLLAIWRAALVEDVNASKTQTLAAATSIEELSLVSDDVIEGMIASSRISMNVAEKVEPSFAELRKRLLALQQSTLRSKDAFQPLVVAENLVEAWTEARLQKRAFMWVMQGIAKDWAAILLNAYQTSNDFLEEKGIKPLKVQPASAARTAENPMFSHPSSAMPSYMSAGHQEAQIAASAAAISGMAGAQHPNSPTHTLAGAYPIGAAGIPGGMVSATGSPAHAAAPGFLAPQMLIPGTVAPVAHHVEAAALVAPVAQFGQPAIQQTSALWNGIQARLVQVIGPAPSADTSITSLAPSPALVEAMGEQQIYVQKLAQAASPSALMKAPAQVSQEVAQLAREQSEALKEEADKPNEKAIIEMVALMFQSVISEGRVPASVRVLFARLQVPVLRIALSEPTFFTDQAHPVRRLIDRMGSAAMGFDGANFQGSALEVELSRIVQMIEQYPDTGSKVFQLALNEFEKFLQKFLAENRQAGQAMSVAQQVEEKETLLVKFTIELRKMLQDVPIKDELRAFLFKTWAEVLAVSAVRSGAQSTETKKFKQTAALLVWAVGSKTDVVTRKRVIQALPGLLARLRHGLSMIGVTEVAQEAIQNQITQSIQTAFISQAEGLSLAKIKQLSTRLEGLEKLVSQEDVEDIALSPENIEMMTGLELAGLVVIEEPANTGVSAEVLQWARNRSVGEWFYLIPGGGKNTSPTHTTNSKQGTRVQYAWHSAHRHLHLLLMPDGRSLLMKLKTLAVCFDQGQLIPVDQEGLMLRATRVALNQYQPLTHELANALERSEESVLTTLAADNAVTNVLTLPEGIDFATPSPAPHTKSQGSASLQ</sequence>
<organism evidence="2 3">
    <name type="scientific">Lampropedia puyangensis</name>
    <dbReference type="NCBI Taxonomy" id="1330072"/>
    <lineage>
        <taxon>Bacteria</taxon>
        <taxon>Pseudomonadati</taxon>
        <taxon>Pseudomonadota</taxon>
        <taxon>Betaproteobacteria</taxon>
        <taxon>Burkholderiales</taxon>
        <taxon>Comamonadaceae</taxon>
        <taxon>Lampropedia</taxon>
    </lineage>
</organism>
<feature type="compositionally biased region" description="Polar residues" evidence="1">
    <location>
        <begin position="888"/>
        <end position="897"/>
    </location>
</feature>
<reference evidence="2 3" key="1">
    <citation type="journal article" date="2015" name="Antonie Van Leeuwenhoek">
        <title>Lampropedia puyangensis sp. nov., isolated from symptomatic bark of Populus ? euramericana canker and emended description of Lampropedia hyalina (Ehrenberg 1832) Lee et al. 2004.</title>
        <authorList>
            <person name="Li Y."/>
            <person name="Wang T."/>
            <person name="Piao C.G."/>
            <person name="Wang L.F."/>
            <person name="Tian G.Z."/>
            <person name="Zhu T.H."/>
            <person name="Guo M.W."/>
        </authorList>
    </citation>
    <scope>NUCLEOTIDE SEQUENCE [LARGE SCALE GENOMIC DNA]</scope>
    <source>
        <strain evidence="2 3">2-bin</strain>
    </source>
</reference>
<protein>
    <submittedName>
        <fullName evidence="2">DUF1631 domain-containing protein</fullName>
    </submittedName>
</protein>
<keyword evidence="3" id="KW-1185">Reference proteome</keyword>
<dbReference type="RefSeq" id="WP_136572302.1">
    <property type="nucleotide sequence ID" value="NZ_STFG01000002.1"/>
</dbReference>
<feature type="region of interest" description="Disordered" evidence="1">
    <location>
        <begin position="878"/>
        <end position="897"/>
    </location>
</feature>
<dbReference type="OrthoDB" id="6188167at2"/>
<comment type="caution">
    <text evidence="2">The sequence shown here is derived from an EMBL/GenBank/DDBJ whole genome shotgun (WGS) entry which is preliminary data.</text>
</comment>
<evidence type="ECO:0000256" key="1">
    <source>
        <dbReference type="SAM" id="MobiDB-lite"/>
    </source>
</evidence>
<dbReference type="EMBL" id="STFG01000002">
    <property type="protein sequence ID" value="THU04407.1"/>
    <property type="molecule type" value="Genomic_DNA"/>
</dbReference>
<dbReference type="InterPro" id="IPR012434">
    <property type="entry name" value="DUF1631"/>
</dbReference>
<evidence type="ECO:0000313" key="2">
    <source>
        <dbReference type="EMBL" id="THU04407.1"/>
    </source>
</evidence>
<dbReference type="AlphaFoldDB" id="A0A4S8FAS1"/>
<name>A0A4S8FAS1_9BURK</name>